<protein>
    <recommendedName>
        <fullName evidence="8">DUF1127 domain-containing protein</fullName>
    </recommendedName>
</protein>
<evidence type="ECO:0000313" key="6">
    <source>
        <dbReference type="Proteomes" id="UP000524535"/>
    </source>
</evidence>
<dbReference type="RefSeq" id="WP_183821830.1">
    <property type="nucleotide sequence ID" value="NZ_JACIGW010000001.1"/>
</dbReference>
<dbReference type="EMBL" id="JACIHM010000001">
    <property type="protein sequence ID" value="MBB4444447.1"/>
    <property type="molecule type" value="Genomic_DNA"/>
</dbReference>
<evidence type="ECO:0008006" key="8">
    <source>
        <dbReference type="Google" id="ProtNLM"/>
    </source>
</evidence>
<reference evidence="5 6" key="1">
    <citation type="submission" date="2020-08" db="EMBL/GenBank/DDBJ databases">
        <title>Genomic Encyclopedia of Type Strains, Phase IV (KMG-V): Genome sequencing to study the core and pangenomes of soil and plant-associated prokaryotes.</title>
        <authorList>
            <person name="Whitman W."/>
        </authorList>
    </citation>
    <scope>NUCLEOTIDE SEQUENCE [LARGE SCALE GENOMIC DNA]</scope>
    <source>
        <strain evidence="3 6">SEMIA 444</strain>
        <strain evidence="2 5">SEMIA 448</strain>
        <strain evidence="4 7">SEMIA 452</strain>
    </source>
</reference>
<evidence type="ECO:0000313" key="3">
    <source>
        <dbReference type="EMBL" id="MBB4409760.1"/>
    </source>
</evidence>
<gene>
    <name evidence="3" type="ORF">GGE31_000231</name>
    <name evidence="2" type="ORF">GGE33_001554</name>
    <name evidence="4" type="ORF">GGE35_000229</name>
</gene>
<accession>A0A7W6TCF4</accession>
<dbReference type="Proteomes" id="UP000520770">
    <property type="component" value="Unassembled WGS sequence"/>
</dbReference>
<dbReference type="EMBL" id="JACIGY010000001">
    <property type="protein sequence ID" value="MBB4409760.1"/>
    <property type="molecule type" value="Genomic_DNA"/>
</dbReference>
<sequence length="65" mass="7482">MTTITYLDERRLGASSKPQTSHPQQVISLFDRAVAAWNRRKTERMLEGLPQEIRKDIGWPTTIGK</sequence>
<keyword evidence="6" id="KW-1185">Reference proteome</keyword>
<dbReference type="AlphaFoldDB" id="A0A7W6TCF4"/>
<evidence type="ECO:0000313" key="4">
    <source>
        <dbReference type="EMBL" id="MBB4444447.1"/>
    </source>
</evidence>
<evidence type="ECO:0000256" key="1">
    <source>
        <dbReference type="SAM" id="MobiDB-lite"/>
    </source>
</evidence>
<feature type="region of interest" description="Disordered" evidence="1">
    <location>
        <begin position="1"/>
        <end position="24"/>
    </location>
</feature>
<evidence type="ECO:0000313" key="5">
    <source>
        <dbReference type="Proteomes" id="UP000520770"/>
    </source>
</evidence>
<organism evidence="3 6">
    <name type="scientific">Aliirhizobium cellulosilyticum</name>
    <dbReference type="NCBI Taxonomy" id="393664"/>
    <lineage>
        <taxon>Bacteria</taxon>
        <taxon>Pseudomonadati</taxon>
        <taxon>Pseudomonadota</taxon>
        <taxon>Alphaproteobacteria</taxon>
        <taxon>Hyphomicrobiales</taxon>
        <taxon>Rhizobiaceae</taxon>
        <taxon>Aliirhizobium</taxon>
    </lineage>
</organism>
<dbReference type="Proteomes" id="UP000576087">
    <property type="component" value="Unassembled WGS sequence"/>
</dbReference>
<proteinExistence type="predicted"/>
<comment type="caution">
    <text evidence="3">The sequence shown here is derived from an EMBL/GenBank/DDBJ whole genome shotgun (WGS) entry which is preliminary data.</text>
</comment>
<dbReference type="EMBL" id="JACIGW010000001">
    <property type="protein sequence ID" value="MBB4347846.1"/>
    <property type="molecule type" value="Genomic_DNA"/>
</dbReference>
<dbReference type="Proteomes" id="UP000524535">
    <property type="component" value="Unassembled WGS sequence"/>
</dbReference>
<name>A0A7W6TCF4_9HYPH</name>
<evidence type="ECO:0000313" key="7">
    <source>
        <dbReference type="Proteomes" id="UP000576087"/>
    </source>
</evidence>
<evidence type="ECO:0000313" key="2">
    <source>
        <dbReference type="EMBL" id="MBB4347846.1"/>
    </source>
</evidence>